<dbReference type="CDD" id="cd06193">
    <property type="entry name" value="siderophore_interacting"/>
    <property type="match status" value="1"/>
</dbReference>
<keyword evidence="4" id="KW-1185">Reference proteome</keyword>
<accession>A9WNW4</accession>
<dbReference type="EMBL" id="CP000910">
    <property type="protein sequence ID" value="ABY22759.1"/>
    <property type="molecule type" value="Genomic_DNA"/>
</dbReference>
<evidence type="ECO:0000256" key="1">
    <source>
        <dbReference type="SAM" id="MobiDB-lite"/>
    </source>
</evidence>
<dbReference type="AlphaFoldDB" id="A9WNW4"/>
<dbReference type="Pfam" id="PF08021">
    <property type="entry name" value="FAD_binding_9"/>
    <property type="match status" value="1"/>
</dbReference>
<dbReference type="PANTHER" id="PTHR30157">
    <property type="entry name" value="FERRIC REDUCTASE, NADPH-DEPENDENT"/>
    <property type="match status" value="1"/>
</dbReference>
<proteinExistence type="predicted"/>
<dbReference type="Proteomes" id="UP000002007">
    <property type="component" value="Chromosome"/>
</dbReference>
<evidence type="ECO:0000259" key="2">
    <source>
        <dbReference type="PROSITE" id="PS51384"/>
    </source>
</evidence>
<sequence length="185" mass="20060">MGERYERAILKVFGAPDFTLRVRQSELIAPRLLKVDFERPEMLRAVQTHPGFWLRLWLPGADGNYQRGYTVIDADQEAGTFSVEFYLHGAGGVADTWAQAAQPGDEIEASLYGGKEKFDVGNASAVLLVGDLTSLPAINEIAAKTQLPTTVLLEATNPGDEDFPTTSPDAQWVPQQPGSANTLAA</sequence>
<reference evidence="4" key="1">
    <citation type="journal article" date="2008" name="J. Bacteriol.">
        <title>Genome sequence of the fish pathogen Renibacterium salmoninarum suggests reductive evolution away from an environmental Arthrobacter ancestor.</title>
        <authorList>
            <person name="Wiens G.D."/>
            <person name="Rockey D.D."/>
            <person name="Wu Z."/>
            <person name="Chang J."/>
            <person name="Levy R."/>
            <person name="Crane S."/>
            <person name="Chen D.S."/>
            <person name="Capri G.R."/>
            <person name="Burnett J.R."/>
            <person name="Sudheesh P.S."/>
            <person name="Schipma M.J."/>
            <person name="Burd H."/>
            <person name="Bhattacharyya A."/>
            <person name="Rhodes L.D."/>
            <person name="Kaul R."/>
            <person name="Strom M.S."/>
        </authorList>
    </citation>
    <scope>NUCLEOTIDE SEQUENCE [LARGE SCALE GENOMIC DNA]</scope>
    <source>
        <strain evidence="4">ATCC 33209 / DSM 20767 / JCM 11484 / NBRC 15589 / NCIMB 2235</strain>
    </source>
</reference>
<dbReference type="InterPro" id="IPR017938">
    <property type="entry name" value="Riboflavin_synthase-like_b-brl"/>
</dbReference>
<name>A9WNW4_RENSM</name>
<dbReference type="Gene3D" id="3.40.50.80">
    <property type="entry name" value="Nucleotide-binding domain of ferredoxin-NADP reductase (FNR) module"/>
    <property type="match status" value="1"/>
</dbReference>
<dbReference type="InterPro" id="IPR039374">
    <property type="entry name" value="SIP_fam"/>
</dbReference>
<dbReference type="GO" id="GO:0016491">
    <property type="term" value="F:oxidoreductase activity"/>
    <property type="evidence" value="ECO:0007669"/>
    <property type="project" value="InterPro"/>
</dbReference>
<organism evidence="3 4">
    <name type="scientific">Renibacterium salmoninarum (strain ATCC 33209 / DSM 20767 / JCM 11484 / NBRC 15589 / NCIMB 2235)</name>
    <dbReference type="NCBI Taxonomy" id="288705"/>
    <lineage>
        <taxon>Bacteria</taxon>
        <taxon>Bacillati</taxon>
        <taxon>Actinomycetota</taxon>
        <taxon>Actinomycetes</taxon>
        <taxon>Micrococcales</taxon>
        <taxon>Micrococcaceae</taxon>
        <taxon>Renibacterium</taxon>
    </lineage>
</organism>
<dbReference type="KEGG" id="rsa:RSal33209_1019"/>
<feature type="domain" description="FAD-binding FR-type" evidence="2">
    <location>
        <begin position="15"/>
        <end position="121"/>
    </location>
</feature>
<feature type="region of interest" description="Disordered" evidence="1">
    <location>
        <begin position="156"/>
        <end position="185"/>
    </location>
</feature>
<evidence type="ECO:0000313" key="3">
    <source>
        <dbReference type="EMBL" id="ABY22759.1"/>
    </source>
</evidence>
<dbReference type="STRING" id="288705.RSal33209_1019"/>
<dbReference type="Gene3D" id="2.40.30.10">
    <property type="entry name" value="Translation factors"/>
    <property type="match status" value="1"/>
</dbReference>
<feature type="compositionally biased region" description="Polar residues" evidence="1">
    <location>
        <begin position="164"/>
        <end position="185"/>
    </location>
</feature>
<dbReference type="RefSeq" id="WP_012244451.1">
    <property type="nucleotide sequence ID" value="NC_010168.1"/>
</dbReference>
<dbReference type="PROSITE" id="PS51384">
    <property type="entry name" value="FAD_FR"/>
    <property type="match status" value="1"/>
</dbReference>
<dbReference type="eggNOG" id="COG2375">
    <property type="taxonomic scope" value="Bacteria"/>
</dbReference>
<gene>
    <name evidence="3" type="ordered locus">RSal33209_1019</name>
</gene>
<dbReference type="HOGENOM" id="CLU_040923_1_1_11"/>
<protein>
    <submittedName>
        <fullName evidence="3">Siderophore-interacting protein</fullName>
    </submittedName>
</protein>
<evidence type="ECO:0000313" key="4">
    <source>
        <dbReference type="Proteomes" id="UP000002007"/>
    </source>
</evidence>
<dbReference type="InterPro" id="IPR039261">
    <property type="entry name" value="FNR_nucleotide-bd"/>
</dbReference>
<dbReference type="InterPro" id="IPR017927">
    <property type="entry name" value="FAD-bd_FR_type"/>
</dbReference>
<dbReference type="InterPro" id="IPR013113">
    <property type="entry name" value="SIP_FAD-bd"/>
</dbReference>
<dbReference type="PANTHER" id="PTHR30157:SF0">
    <property type="entry name" value="NADPH-DEPENDENT FERRIC-CHELATE REDUCTASE"/>
    <property type="match status" value="1"/>
</dbReference>
<dbReference type="SUPFAM" id="SSF63380">
    <property type="entry name" value="Riboflavin synthase domain-like"/>
    <property type="match status" value="1"/>
</dbReference>